<dbReference type="SUPFAM" id="SSF51905">
    <property type="entry name" value="FAD/NAD(P)-binding domain"/>
    <property type="match status" value="1"/>
</dbReference>
<sequence length="554" mass="60601">MSNHVDADDVLHVAIIGGGISGLASAYYLMQRARHLGARLDIHVFEAKQTLGGNADTVVVDLARSTGEEAGELSYLRWADLGVNDANLATYERMQRAMEDVGYLDHMRPLSDTKCCFGPDGATLWTDGAGECADTATGLAHSEGGLLAPLIRAVHRAAMDLRGHITLDYTCDRFFQDCLDDPEGMLGEAARGLGIAIDWACAELPGRIVRARDHYYYPRIAAMYFADPDGPGGMPLKAPLEYFRLQEGSESPRRCYFDHGSQKWIETLAANLEARSDGQVSVSIWTGERAQVRVMGDAVEVMHAGQTRLFDLCVMANHADDAMGALSFDTATAAFGARVGRILDSVRYARSYAVCHTCADLLPDEPGDWRTYNIAARPADARYWPYHINYVVNFHQNDDAHPQVCHDGAPAYFVSLVDDLRAIPSEDMLDRVAGISTLPTSLRDAIPASTLRQMEAGEFDAGYRDPLQSGGSELQNKAWAAFKHNVLDASCMQAQVDIRILNETFAQGWSEGEGRVPCAAVPPLLFVGGWTHGAGLLEQCMEQAEELSDWVLPH</sequence>
<evidence type="ECO:0000313" key="2">
    <source>
        <dbReference type="EMBL" id="RAR78509.1"/>
    </source>
</evidence>
<dbReference type="InterPro" id="IPR036188">
    <property type="entry name" value="FAD/NAD-bd_sf"/>
</dbReference>
<evidence type="ECO:0000313" key="3">
    <source>
        <dbReference type="Proteomes" id="UP000248856"/>
    </source>
</evidence>
<dbReference type="OrthoDB" id="337830at2"/>
<protein>
    <submittedName>
        <fullName evidence="2">Putative NAD(P)-binding protein</fullName>
    </submittedName>
</protein>
<organism evidence="2 3">
    <name type="scientific">Paracidovorax anthurii</name>
    <dbReference type="NCBI Taxonomy" id="78229"/>
    <lineage>
        <taxon>Bacteria</taxon>
        <taxon>Pseudomonadati</taxon>
        <taxon>Pseudomonadota</taxon>
        <taxon>Betaproteobacteria</taxon>
        <taxon>Burkholderiales</taxon>
        <taxon>Comamonadaceae</taxon>
        <taxon>Paracidovorax</taxon>
    </lineage>
</organism>
<dbReference type="Pfam" id="PF13450">
    <property type="entry name" value="NAD_binding_8"/>
    <property type="match status" value="1"/>
</dbReference>
<feature type="transmembrane region" description="Helical" evidence="1">
    <location>
        <begin position="12"/>
        <end position="30"/>
    </location>
</feature>
<comment type="caution">
    <text evidence="2">The sequence shown here is derived from an EMBL/GenBank/DDBJ whole genome shotgun (WGS) entry which is preliminary data.</text>
</comment>
<keyword evidence="1" id="KW-1133">Transmembrane helix</keyword>
<dbReference type="AlphaFoldDB" id="A0A328YXS0"/>
<accession>A0A328YXS0</accession>
<dbReference type="InterPro" id="IPR050464">
    <property type="entry name" value="Zeta_carotene_desat/Oxidored"/>
</dbReference>
<name>A0A328YXS0_9BURK</name>
<dbReference type="Proteomes" id="UP000248856">
    <property type="component" value="Unassembled WGS sequence"/>
</dbReference>
<dbReference type="GO" id="GO:0016491">
    <property type="term" value="F:oxidoreductase activity"/>
    <property type="evidence" value="ECO:0007669"/>
    <property type="project" value="TreeGrafter"/>
</dbReference>
<keyword evidence="3" id="KW-1185">Reference proteome</keyword>
<dbReference type="EMBL" id="QLTA01000030">
    <property type="protein sequence ID" value="RAR78509.1"/>
    <property type="molecule type" value="Genomic_DNA"/>
</dbReference>
<keyword evidence="1" id="KW-0812">Transmembrane</keyword>
<reference evidence="2 3" key="1">
    <citation type="submission" date="2018-06" db="EMBL/GenBank/DDBJ databases">
        <title>Genomic Encyclopedia of Archaeal and Bacterial Type Strains, Phase II (KMG-II): from individual species to whole genera.</title>
        <authorList>
            <person name="Goeker M."/>
        </authorList>
    </citation>
    <scope>NUCLEOTIDE SEQUENCE [LARGE SCALE GENOMIC DNA]</scope>
    <source>
        <strain evidence="2 3">CFPB 3232</strain>
    </source>
</reference>
<dbReference type="RefSeq" id="WP_146749328.1">
    <property type="nucleotide sequence ID" value="NZ_CBCSGC010000072.1"/>
</dbReference>
<evidence type="ECO:0000256" key="1">
    <source>
        <dbReference type="SAM" id="Phobius"/>
    </source>
</evidence>
<gene>
    <name evidence="2" type="ORF">AX018_103010</name>
</gene>
<keyword evidence="1" id="KW-0472">Membrane</keyword>
<proteinExistence type="predicted"/>
<dbReference type="PANTHER" id="PTHR42923">
    <property type="entry name" value="PROTOPORPHYRINOGEN OXIDASE"/>
    <property type="match status" value="1"/>
</dbReference>
<dbReference type="Gene3D" id="3.50.50.60">
    <property type="entry name" value="FAD/NAD(P)-binding domain"/>
    <property type="match status" value="1"/>
</dbReference>